<dbReference type="EMBL" id="ML995824">
    <property type="protein sequence ID" value="KAF2770590.1"/>
    <property type="molecule type" value="Genomic_DNA"/>
</dbReference>
<reference evidence="7" key="1">
    <citation type="journal article" date="2020" name="Stud. Mycol.">
        <title>101 Dothideomycetes genomes: a test case for predicting lifestyles and emergence of pathogens.</title>
        <authorList>
            <person name="Haridas S."/>
            <person name="Albert R."/>
            <person name="Binder M."/>
            <person name="Bloem J."/>
            <person name="Labutti K."/>
            <person name="Salamov A."/>
            <person name="Andreopoulos B."/>
            <person name="Baker S."/>
            <person name="Barry K."/>
            <person name="Bills G."/>
            <person name="Bluhm B."/>
            <person name="Cannon C."/>
            <person name="Castanera R."/>
            <person name="Culley D."/>
            <person name="Daum C."/>
            <person name="Ezra D."/>
            <person name="Gonzalez J."/>
            <person name="Henrissat B."/>
            <person name="Kuo A."/>
            <person name="Liang C."/>
            <person name="Lipzen A."/>
            <person name="Lutzoni F."/>
            <person name="Magnuson J."/>
            <person name="Mondo S."/>
            <person name="Nolan M."/>
            <person name="Ohm R."/>
            <person name="Pangilinan J."/>
            <person name="Park H.-J."/>
            <person name="Ramirez L."/>
            <person name="Alfaro M."/>
            <person name="Sun H."/>
            <person name="Tritt A."/>
            <person name="Yoshinaga Y."/>
            <person name="Zwiers L.-H."/>
            <person name="Turgeon B."/>
            <person name="Goodwin S."/>
            <person name="Spatafora J."/>
            <person name="Crous P."/>
            <person name="Grigoriev I."/>
        </authorList>
    </citation>
    <scope>NUCLEOTIDE SEQUENCE</scope>
    <source>
        <strain evidence="7">CBS 116005</strain>
    </source>
</reference>
<keyword evidence="5 6" id="KW-0326">Glycosidase</keyword>
<evidence type="ECO:0000256" key="3">
    <source>
        <dbReference type="ARBA" id="ARBA00012556"/>
    </source>
</evidence>
<evidence type="ECO:0000256" key="6">
    <source>
        <dbReference type="RuleBase" id="RU361192"/>
    </source>
</evidence>
<dbReference type="OrthoDB" id="110914at2759"/>
<evidence type="ECO:0000256" key="2">
    <source>
        <dbReference type="ARBA" id="ARBA00010687"/>
    </source>
</evidence>
<dbReference type="PANTHER" id="PTHR34983:SF1">
    <property type="entry name" value="ARABINOGALACTAN ENDO-BETA-1,4-GALACTANASE A"/>
    <property type="match status" value="1"/>
</dbReference>
<dbReference type="InterPro" id="IPR011683">
    <property type="entry name" value="Glyco_hydro_53"/>
</dbReference>
<keyword evidence="6" id="KW-0732">Signal</keyword>
<dbReference type="GO" id="GO:0045490">
    <property type="term" value="P:pectin catabolic process"/>
    <property type="evidence" value="ECO:0007669"/>
    <property type="project" value="TreeGrafter"/>
</dbReference>
<evidence type="ECO:0000313" key="7">
    <source>
        <dbReference type="EMBL" id="KAF2770590.1"/>
    </source>
</evidence>
<dbReference type="Gene3D" id="3.20.20.80">
    <property type="entry name" value="Glycosidases"/>
    <property type="match status" value="1"/>
</dbReference>
<gene>
    <name evidence="7" type="ORF">EJ03DRAFT_269960</name>
</gene>
<sequence length="351" mass="38665">MLLTTLLAAGLPCLHAALTYKGVDWSSLLIEEADGKSYSDTDGTPGSLETILVNNGVTTVRQRLWYNPSNGDYNLAYNLKLAKRAHKAGLKIYLDIHFSDTWADPDDQAVPAAWAHYSVSELIKAVRDYTESTMNSFASAGIPLAMVAIGNEITDGMLFPTGDLDNKHGSYNLAKYLHAASAGIKASNLDTIPKIVIHLSDGWNWATQKWWYETVLAQGPFSTADFDLHGVSYYPFLNPNATLAALKTSLTNLKSKYGKPVMVVETNWPTSCPHPKYRFPSDTKSIPFSPAGQTEWMQKVAELVKDAGGNCLLYWEPAWLENESLGSSCEYNLLFKKSGKAMSSMEVFAKI</sequence>
<dbReference type="Pfam" id="PF07745">
    <property type="entry name" value="Glyco_hydro_53"/>
    <property type="match status" value="1"/>
</dbReference>
<feature type="chain" id="PRO_5026378957" description="Arabinogalactan endo-beta-1,4-galactanase" evidence="6">
    <location>
        <begin position="17"/>
        <end position="351"/>
    </location>
</feature>
<comment type="similarity">
    <text evidence="2 6">Belongs to the glycosyl hydrolase 53 family.</text>
</comment>
<dbReference type="PANTHER" id="PTHR34983">
    <property type="entry name" value="ARABINOGALACTAN ENDO-BETA-1,4-GALACTANASE A"/>
    <property type="match status" value="1"/>
</dbReference>
<keyword evidence="8" id="KW-1185">Reference proteome</keyword>
<dbReference type="FunFam" id="3.20.20.80:FF:000077">
    <property type="entry name" value="Arabinogalactan endo-beta-1,4-galactanase"/>
    <property type="match status" value="1"/>
</dbReference>
<evidence type="ECO:0000313" key="8">
    <source>
        <dbReference type="Proteomes" id="UP000799436"/>
    </source>
</evidence>
<dbReference type="InterPro" id="IPR017853">
    <property type="entry name" value="GH"/>
</dbReference>
<comment type="catalytic activity">
    <reaction evidence="1 6">
        <text>The enzyme specifically hydrolyzes (1-&gt;4)-beta-D-galactosidic linkages in type I arabinogalactans.</text>
        <dbReference type="EC" id="3.2.1.89"/>
    </reaction>
</comment>
<keyword evidence="4 6" id="KW-0378">Hydrolase</keyword>
<evidence type="ECO:0000256" key="1">
    <source>
        <dbReference type="ARBA" id="ARBA00001695"/>
    </source>
</evidence>
<dbReference type="Proteomes" id="UP000799436">
    <property type="component" value="Unassembled WGS sequence"/>
</dbReference>
<feature type="signal peptide" evidence="6">
    <location>
        <begin position="1"/>
        <end position="16"/>
    </location>
</feature>
<dbReference type="GO" id="GO:0015926">
    <property type="term" value="F:glucosidase activity"/>
    <property type="evidence" value="ECO:0007669"/>
    <property type="project" value="InterPro"/>
</dbReference>
<dbReference type="GO" id="GO:0031218">
    <property type="term" value="F:arabinogalactan endo-1,4-beta-galactosidase activity"/>
    <property type="evidence" value="ECO:0007669"/>
    <property type="project" value="UniProtKB-EC"/>
</dbReference>
<organism evidence="7 8">
    <name type="scientific">Teratosphaeria nubilosa</name>
    <dbReference type="NCBI Taxonomy" id="161662"/>
    <lineage>
        <taxon>Eukaryota</taxon>
        <taxon>Fungi</taxon>
        <taxon>Dikarya</taxon>
        <taxon>Ascomycota</taxon>
        <taxon>Pezizomycotina</taxon>
        <taxon>Dothideomycetes</taxon>
        <taxon>Dothideomycetidae</taxon>
        <taxon>Mycosphaerellales</taxon>
        <taxon>Teratosphaeriaceae</taxon>
        <taxon>Teratosphaeria</taxon>
    </lineage>
</organism>
<dbReference type="SUPFAM" id="SSF51445">
    <property type="entry name" value="(Trans)glycosidases"/>
    <property type="match status" value="1"/>
</dbReference>
<proteinExistence type="inferred from homology"/>
<dbReference type="AlphaFoldDB" id="A0A6G1LD79"/>
<protein>
    <recommendedName>
        <fullName evidence="3 6">Arabinogalactan endo-beta-1,4-galactanase</fullName>
        <ecNumber evidence="3 6">3.2.1.89</ecNumber>
    </recommendedName>
</protein>
<evidence type="ECO:0000256" key="4">
    <source>
        <dbReference type="ARBA" id="ARBA00022801"/>
    </source>
</evidence>
<accession>A0A6G1LD79</accession>
<name>A0A6G1LD79_9PEZI</name>
<dbReference type="EC" id="3.2.1.89" evidence="3 6"/>
<evidence type="ECO:0000256" key="5">
    <source>
        <dbReference type="ARBA" id="ARBA00023295"/>
    </source>
</evidence>